<keyword evidence="14" id="KW-1185">Reference proteome</keyword>
<feature type="domain" description="SANT" evidence="12">
    <location>
        <begin position="140"/>
        <end position="191"/>
    </location>
</feature>
<feature type="domain" description="ELM2" evidence="11">
    <location>
        <begin position="54"/>
        <end position="139"/>
    </location>
</feature>
<dbReference type="Gene3D" id="1.20.58.1880">
    <property type="match status" value="1"/>
</dbReference>
<evidence type="ECO:0000259" key="12">
    <source>
        <dbReference type="PROSITE" id="PS51293"/>
    </source>
</evidence>
<evidence type="ECO:0000313" key="14">
    <source>
        <dbReference type="Proteomes" id="UP000050794"/>
    </source>
</evidence>
<dbReference type="PROSITE" id="PS51156">
    <property type="entry name" value="ELM2"/>
    <property type="match status" value="1"/>
</dbReference>
<dbReference type="SUPFAM" id="SSF46689">
    <property type="entry name" value="Homeodomain-like"/>
    <property type="match status" value="2"/>
</dbReference>
<dbReference type="InterPro" id="IPR000949">
    <property type="entry name" value="ELM2_dom"/>
</dbReference>
<gene>
    <name evidence="13" type="ORF">TCNE_LOCUS7991</name>
</gene>
<dbReference type="GO" id="GO:0005667">
    <property type="term" value="C:transcription regulator complex"/>
    <property type="evidence" value="ECO:0007669"/>
    <property type="project" value="TreeGrafter"/>
</dbReference>
<evidence type="ECO:0000256" key="7">
    <source>
        <dbReference type="ARBA" id="ARBA00023125"/>
    </source>
</evidence>
<keyword evidence="9" id="KW-0539">Nucleus</keyword>
<reference evidence="15" key="1">
    <citation type="submission" date="2016-06" db="UniProtKB">
        <authorList>
            <consortium name="WormBaseParasite"/>
        </authorList>
    </citation>
    <scope>IDENTIFICATION</scope>
</reference>
<dbReference type="EMBL" id="UYWY01019800">
    <property type="protein sequence ID" value="VDM39312.1"/>
    <property type="molecule type" value="Genomic_DNA"/>
</dbReference>
<organism evidence="14 15">
    <name type="scientific">Toxocara canis</name>
    <name type="common">Canine roundworm</name>
    <dbReference type="NCBI Taxonomy" id="6265"/>
    <lineage>
        <taxon>Eukaryota</taxon>
        <taxon>Metazoa</taxon>
        <taxon>Ecdysozoa</taxon>
        <taxon>Nematoda</taxon>
        <taxon>Chromadorea</taxon>
        <taxon>Rhabditida</taxon>
        <taxon>Spirurina</taxon>
        <taxon>Ascaridomorpha</taxon>
        <taxon>Ascaridoidea</taxon>
        <taxon>Toxocaridae</taxon>
        <taxon>Toxocara</taxon>
    </lineage>
</organism>
<dbReference type="GO" id="GO:0003714">
    <property type="term" value="F:transcription corepressor activity"/>
    <property type="evidence" value="ECO:0007669"/>
    <property type="project" value="TreeGrafter"/>
</dbReference>
<keyword evidence="6" id="KW-0805">Transcription regulation</keyword>
<keyword evidence="2" id="KW-0678">Repressor</keyword>
<feature type="domain" description="SANT" evidence="12">
    <location>
        <begin position="373"/>
        <end position="408"/>
    </location>
</feature>
<keyword evidence="5" id="KW-0862">Zinc</keyword>
<dbReference type="Gene3D" id="1.10.10.60">
    <property type="entry name" value="Homeodomain-like"/>
    <property type="match status" value="1"/>
</dbReference>
<dbReference type="SMART" id="SM00717">
    <property type="entry name" value="SANT"/>
    <property type="match status" value="2"/>
</dbReference>
<dbReference type="Proteomes" id="UP000050794">
    <property type="component" value="Unassembled WGS sequence"/>
</dbReference>
<evidence type="ECO:0000256" key="9">
    <source>
        <dbReference type="ARBA" id="ARBA00023242"/>
    </source>
</evidence>
<accession>A0A183UHM1</accession>
<dbReference type="Gene3D" id="4.10.1240.50">
    <property type="match status" value="1"/>
</dbReference>
<feature type="compositionally biased region" description="Acidic residues" evidence="10">
    <location>
        <begin position="203"/>
        <end position="219"/>
    </location>
</feature>
<keyword evidence="8" id="KW-0804">Transcription</keyword>
<feature type="compositionally biased region" description="Acidic residues" evidence="10">
    <location>
        <begin position="16"/>
        <end position="26"/>
    </location>
</feature>
<comment type="subcellular location">
    <subcellularLocation>
        <location evidence="1">Nucleus</location>
    </subcellularLocation>
</comment>
<name>A0A183UHM1_TOXCA</name>
<feature type="region of interest" description="Disordered" evidence="10">
    <location>
        <begin position="1"/>
        <end position="38"/>
    </location>
</feature>
<reference evidence="13 14" key="2">
    <citation type="submission" date="2018-11" db="EMBL/GenBank/DDBJ databases">
        <authorList>
            <consortium name="Pathogen Informatics"/>
        </authorList>
    </citation>
    <scope>NUCLEOTIDE SEQUENCE [LARGE SCALE GENOMIC DNA]</scope>
</reference>
<dbReference type="GO" id="GO:0000118">
    <property type="term" value="C:histone deacetylase complex"/>
    <property type="evidence" value="ECO:0007669"/>
    <property type="project" value="TreeGrafter"/>
</dbReference>
<dbReference type="Pfam" id="PF00249">
    <property type="entry name" value="Myb_DNA-binding"/>
    <property type="match status" value="1"/>
</dbReference>
<evidence type="ECO:0000313" key="13">
    <source>
        <dbReference type="EMBL" id="VDM39312.1"/>
    </source>
</evidence>
<evidence type="ECO:0000256" key="8">
    <source>
        <dbReference type="ARBA" id="ARBA00023163"/>
    </source>
</evidence>
<evidence type="ECO:0000256" key="2">
    <source>
        <dbReference type="ARBA" id="ARBA00022491"/>
    </source>
</evidence>
<dbReference type="PROSITE" id="PS51293">
    <property type="entry name" value="SANT"/>
    <property type="match status" value="2"/>
</dbReference>
<protein>
    <submittedName>
        <fullName evidence="15">REST corepressor 2</fullName>
    </submittedName>
</protein>
<dbReference type="GO" id="GO:0003677">
    <property type="term" value="F:DNA binding"/>
    <property type="evidence" value="ECO:0007669"/>
    <property type="project" value="UniProtKB-KW"/>
</dbReference>
<evidence type="ECO:0000256" key="1">
    <source>
        <dbReference type="ARBA" id="ARBA00004123"/>
    </source>
</evidence>
<dbReference type="PANTHER" id="PTHR16089">
    <property type="entry name" value="REST COREPRESSOR COREST PROTEIN-RELATED"/>
    <property type="match status" value="1"/>
</dbReference>
<keyword evidence="3" id="KW-0479">Metal-binding</keyword>
<dbReference type="InterPro" id="IPR051066">
    <property type="entry name" value="Trans_reg/Corepressor"/>
</dbReference>
<evidence type="ECO:0000256" key="4">
    <source>
        <dbReference type="ARBA" id="ARBA00022771"/>
    </source>
</evidence>
<feature type="region of interest" description="Disordered" evidence="10">
    <location>
        <begin position="203"/>
        <end position="226"/>
    </location>
</feature>
<dbReference type="InterPro" id="IPR017884">
    <property type="entry name" value="SANT_dom"/>
</dbReference>
<dbReference type="PANTHER" id="PTHR16089:SF28">
    <property type="entry name" value="REST COREPRESSOR"/>
    <property type="match status" value="1"/>
</dbReference>
<evidence type="ECO:0000256" key="5">
    <source>
        <dbReference type="ARBA" id="ARBA00022833"/>
    </source>
</evidence>
<dbReference type="SMART" id="SM01189">
    <property type="entry name" value="ELM2"/>
    <property type="match status" value="1"/>
</dbReference>
<evidence type="ECO:0000256" key="10">
    <source>
        <dbReference type="SAM" id="MobiDB-lite"/>
    </source>
</evidence>
<dbReference type="WBParaSite" id="TCNE_0000799101-mRNA-1">
    <property type="protein sequence ID" value="TCNE_0000799101-mRNA-1"/>
    <property type="gene ID" value="TCNE_0000799101"/>
</dbReference>
<dbReference type="GO" id="GO:0006357">
    <property type="term" value="P:regulation of transcription by RNA polymerase II"/>
    <property type="evidence" value="ECO:0007669"/>
    <property type="project" value="TreeGrafter"/>
</dbReference>
<dbReference type="AlphaFoldDB" id="A0A183UHM1"/>
<dbReference type="InterPro" id="IPR001005">
    <property type="entry name" value="SANT/Myb"/>
</dbReference>
<keyword evidence="4" id="KW-0863">Zinc-finger</keyword>
<dbReference type="Pfam" id="PF01448">
    <property type="entry name" value="ELM2"/>
    <property type="match status" value="1"/>
</dbReference>
<dbReference type="InterPro" id="IPR009057">
    <property type="entry name" value="Homeodomain-like_sf"/>
</dbReference>
<sequence length="444" mass="51139">MFMDGNEGDVSSASCQDEDEEKEAEEDRSGLTSRATNAHAASAHFAPFRLPTNLEIREGKDYQCAVEDLEEREPQSEFETRDREYCLWLPTDQLADEDVTDFLSVALGVYGIEQDRALYILYTCQYNLDEAYSEIKKRRLVKENWSQEDISLFIRAFKACGKRFLKIKKALPNKSMTQIVNFYYDMKKKLRLRVILDQRIEEGMEDEPSEASESEDTSDEGSSAGPCENCGQVDSNLRQAGDKNVCTTCYSYCNNMLVTCRWKMVDIAESFVDFYTEYFIGTEEHKGAKSAQSLEEDDDVVIVVDQTSVVEPELFPKGNGAWNVSYELYLMLIAISTVASFREKEKQALRERSRCVRMQHEDSLEFKHHLAGGFRHYGKDFEAIASSIETKNVDMIKQFYEQHKDRTDQLVKKFEDAIERNVTKTDFERIFEVVAPQAELVELD</sequence>
<dbReference type="GO" id="GO:0008270">
    <property type="term" value="F:zinc ion binding"/>
    <property type="evidence" value="ECO:0007669"/>
    <property type="project" value="UniProtKB-KW"/>
</dbReference>
<evidence type="ECO:0000256" key="3">
    <source>
        <dbReference type="ARBA" id="ARBA00022723"/>
    </source>
</evidence>
<evidence type="ECO:0000259" key="11">
    <source>
        <dbReference type="PROSITE" id="PS51156"/>
    </source>
</evidence>
<dbReference type="CDD" id="cd00167">
    <property type="entry name" value="SANT"/>
    <property type="match status" value="1"/>
</dbReference>
<evidence type="ECO:0000256" key="6">
    <source>
        <dbReference type="ARBA" id="ARBA00023015"/>
    </source>
</evidence>
<evidence type="ECO:0000313" key="15">
    <source>
        <dbReference type="WBParaSite" id="TCNE_0000799101-mRNA-1"/>
    </source>
</evidence>
<keyword evidence="7" id="KW-0238">DNA-binding</keyword>
<dbReference type="FunFam" id="1.10.10.60:FF:000012">
    <property type="entry name" value="Metastasis-associated 1 family, member 3"/>
    <property type="match status" value="1"/>
</dbReference>
<proteinExistence type="predicted"/>